<gene>
    <name evidence="1" type="ORF">CY0110_11027</name>
</gene>
<comment type="caution">
    <text evidence="1">The sequence shown here is derived from an EMBL/GenBank/DDBJ whole genome shotgun (WGS) entry which is preliminary data.</text>
</comment>
<organism evidence="1 2">
    <name type="scientific">Crocosphaera chwakensis CCY0110</name>
    <dbReference type="NCBI Taxonomy" id="391612"/>
    <lineage>
        <taxon>Bacteria</taxon>
        <taxon>Bacillati</taxon>
        <taxon>Cyanobacteriota</taxon>
        <taxon>Cyanophyceae</taxon>
        <taxon>Oscillatoriophycideae</taxon>
        <taxon>Chroococcales</taxon>
        <taxon>Aphanothecaceae</taxon>
        <taxon>Crocosphaera</taxon>
        <taxon>Crocosphaera chwakensis</taxon>
    </lineage>
</organism>
<evidence type="ECO:0000313" key="1">
    <source>
        <dbReference type="EMBL" id="EAZ88975.1"/>
    </source>
</evidence>
<evidence type="ECO:0000313" key="2">
    <source>
        <dbReference type="Proteomes" id="UP000003781"/>
    </source>
</evidence>
<dbReference type="AlphaFoldDB" id="A3IX33"/>
<proteinExistence type="predicted"/>
<sequence length="35" mass="3888">MKTDKINTTTGILKTRDVAKSAFMAFNSGLDKNRI</sequence>
<accession>A3IX33</accession>
<name>A3IX33_9CHRO</name>
<keyword evidence="2" id="KW-1185">Reference proteome</keyword>
<dbReference type="EMBL" id="AAXW01000059">
    <property type="protein sequence ID" value="EAZ88975.1"/>
    <property type="molecule type" value="Genomic_DNA"/>
</dbReference>
<dbReference type="Proteomes" id="UP000003781">
    <property type="component" value="Unassembled WGS sequence"/>
</dbReference>
<protein>
    <submittedName>
        <fullName evidence="1">Uncharacterized protein</fullName>
    </submittedName>
</protein>
<reference evidence="1 2" key="1">
    <citation type="submission" date="2007-03" db="EMBL/GenBank/DDBJ databases">
        <authorList>
            <person name="Stal L."/>
            <person name="Ferriera S."/>
            <person name="Johnson J."/>
            <person name="Kravitz S."/>
            <person name="Beeson K."/>
            <person name="Sutton G."/>
            <person name="Rogers Y.-H."/>
            <person name="Friedman R."/>
            <person name="Frazier M."/>
            <person name="Venter J.C."/>
        </authorList>
    </citation>
    <scope>NUCLEOTIDE SEQUENCE [LARGE SCALE GENOMIC DNA]</scope>
    <source>
        <strain evidence="1 2">CCY0110</strain>
    </source>
</reference>